<dbReference type="Proteomes" id="UP000064967">
    <property type="component" value="Chromosome"/>
</dbReference>
<reference evidence="2 3" key="1">
    <citation type="submission" date="2015-08" db="EMBL/GenBank/DDBJ databases">
        <authorList>
            <person name="Babu N.S."/>
            <person name="Beckwith C.J."/>
            <person name="Beseler K.G."/>
            <person name="Brison A."/>
            <person name="Carone J.V."/>
            <person name="Caskin T.P."/>
            <person name="Diamond M."/>
            <person name="Durham M.E."/>
            <person name="Foxe J.M."/>
            <person name="Go M."/>
            <person name="Henderson B.A."/>
            <person name="Jones I.B."/>
            <person name="McGettigan J.A."/>
            <person name="Micheletti S.J."/>
            <person name="Nasrallah M.E."/>
            <person name="Ortiz D."/>
            <person name="Piller C.R."/>
            <person name="Privatt S.R."/>
            <person name="Schneider S.L."/>
            <person name="Sharp S."/>
            <person name="Smith T.C."/>
            <person name="Stanton J.D."/>
            <person name="Ullery H.E."/>
            <person name="Wilson R.J."/>
            <person name="Serrano M.G."/>
            <person name="Buck G."/>
            <person name="Lee V."/>
            <person name="Wang Y."/>
            <person name="Carvalho R."/>
            <person name="Voegtly L."/>
            <person name="Shi R."/>
            <person name="Duckworth R."/>
            <person name="Johnson A."/>
            <person name="Loviza R."/>
            <person name="Walstead R."/>
            <person name="Shah Z."/>
            <person name="Kiflezghi M."/>
            <person name="Wade K."/>
            <person name="Ball S.L."/>
            <person name="Bradley K.W."/>
            <person name="Asai D.J."/>
            <person name="Bowman C.A."/>
            <person name="Russell D.A."/>
            <person name="Pope W.H."/>
            <person name="Jacobs-Sera D."/>
            <person name="Hendrix R.W."/>
            <person name="Hatfull G.F."/>
        </authorList>
    </citation>
    <scope>NUCLEOTIDE SEQUENCE [LARGE SCALE GENOMIC DNA]</scope>
    <source>
        <strain evidence="2 3">DSM 27648</strain>
    </source>
</reference>
<feature type="compositionally biased region" description="Basic and acidic residues" evidence="1">
    <location>
        <begin position="37"/>
        <end position="47"/>
    </location>
</feature>
<proteinExistence type="predicted"/>
<organism evidence="2 3">
    <name type="scientific">Labilithrix luteola</name>
    <dbReference type="NCBI Taxonomy" id="1391654"/>
    <lineage>
        <taxon>Bacteria</taxon>
        <taxon>Pseudomonadati</taxon>
        <taxon>Myxococcota</taxon>
        <taxon>Polyangia</taxon>
        <taxon>Polyangiales</taxon>
        <taxon>Labilitrichaceae</taxon>
        <taxon>Labilithrix</taxon>
    </lineage>
</organism>
<protein>
    <submittedName>
        <fullName evidence="2">Uncharacterized protein</fullName>
    </submittedName>
</protein>
<sequence>MHRMPEVMFRTRTMPCPWPHAWFSARIRTRTSTRASNDIRQKRELRSTHRALPGHVEPRGRT</sequence>
<dbReference type="AlphaFoldDB" id="A0A0K1PNP5"/>
<keyword evidence="3" id="KW-1185">Reference proteome</keyword>
<feature type="region of interest" description="Disordered" evidence="1">
    <location>
        <begin position="30"/>
        <end position="62"/>
    </location>
</feature>
<dbReference type="EMBL" id="CP012333">
    <property type="protein sequence ID" value="AKU95142.1"/>
    <property type="molecule type" value="Genomic_DNA"/>
</dbReference>
<dbReference type="KEGG" id="llu:AKJ09_01806"/>
<gene>
    <name evidence="2" type="ORF">AKJ09_01806</name>
</gene>
<name>A0A0K1PNP5_9BACT</name>
<evidence type="ECO:0000313" key="3">
    <source>
        <dbReference type="Proteomes" id="UP000064967"/>
    </source>
</evidence>
<evidence type="ECO:0000313" key="2">
    <source>
        <dbReference type="EMBL" id="AKU95142.1"/>
    </source>
</evidence>
<evidence type="ECO:0000256" key="1">
    <source>
        <dbReference type="SAM" id="MobiDB-lite"/>
    </source>
</evidence>
<accession>A0A0K1PNP5</accession>